<name>A0A7W7Y5I9_9BACT</name>
<dbReference type="AlphaFoldDB" id="A0A7W7Y5I9"/>
<feature type="coiled-coil region" evidence="9">
    <location>
        <begin position="232"/>
        <end position="295"/>
    </location>
</feature>
<dbReference type="NCBIfam" id="TIGR01843">
    <property type="entry name" value="type_I_hlyD"/>
    <property type="match status" value="1"/>
</dbReference>
<keyword evidence="3" id="KW-0813">Transport</keyword>
<evidence type="ECO:0000256" key="5">
    <source>
        <dbReference type="ARBA" id="ARBA00022519"/>
    </source>
</evidence>
<gene>
    <name evidence="13" type="ORF">HNR37_001832</name>
</gene>
<dbReference type="InterPro" id="IPR058982">
    <property type="entry name" value="Beta-barrel_AprE"/>
</dbReference>
<evidence type="ECO:0000259" key="11">
    <source>
        <dbReference type="Pfam" id="PF25994"/>
    </source>
</evidence>
<dbReference type="RefSeq" id="WP_183733102.1">
    <property type="nucleotide sequence ID" value="NZ_JACHID010000011.1"/>
</dbReference>
<keyword evidence="5" id="KW-0997">Cell inner membrane</keyword>
<comment type="similarity">
    <text evidence="2">Belongs to the membrane fusion protein (MFP) (TC 8.A.1) family.</text>
</comment>
<evidence type="ECO:0000256" key="1">
    <source>
        <dbReference type="ARBA" id="ARBA00004377"/>
    </source>
</evidence>
<accession>A0A7W7Y5I9</accession>
<evidence type="ECO:0000313" key="13">
    <source>
        <dbReference type="EMBL" id="MBB5022495.1"/>
    </source>
</evidence>
<evidence type="ECO:0000259" key="12">
    <source>
        <dbReference type="Pfam" id="PF26002"/>
    </source>
</evidence>
<reference evidence="13 14" key="1">
    <citation type="submission" date="2020-08" db="EMBL/GenBank/DDBJ databases">
        <title>Genomic Encyclopedia of Type Strains, Phase IV (KMG-IV): sequencing the most valuable type-strain genomes for metagenomic binning, comparative biology and taxonomic classification.</title>
        <authorList>
            <person name="Goeker M."/>
        </authorList>
    </citation>
    <scope>NUCLEOTIDE SEQUENCE [LARGE SCALE GENOMIC DNA]</scope>
    <source>
        <strain evidence="13 14">DSM 22071</strain>
    </source>
</reference>
<feature type="transmembrane region" description="Helical" evidence="10">
    <location>
        <begin position="30"/>
        <end position="51"/>
    </location>
</feature>
<evidence type="ECO:0000256" key="7">
    <source>
        <dbReference type="ARBA" id="ARBA00022989"/>
    </source>
</evidence>
<dbReference type="PRINTS" id="PR01490">
    <property type="entry name" value="RTXTOXIND"/>
</dbReference>
<keyword evidence="9" id="KW-0175">Coiled coil</keyword>
<feature type="domain" description="AprE-like beta-barrel" evidence="12">
    <location>
        <begin position="330"/>
        <end position="420"/>
    </location>
</feature>
<dbReference type="InterPro" id="IPR050739">
    <property type="entry name" value="MFP"/>
</dbReference>
<dbReference type="Pfam" id="PF26002">
    <property type="entry name" value="Beta-barrel_AprE"/>
    <property type="match status" value="1"/>
</dbReference>
<evidence type="ECO:0000256" key="8">
    <source>
        <dbReference type="ARBA" id="ARBA00023136"/>
    </source>
</evidence>
<proteinExistence type="inferred from homology"/>
<dbReference type="PANTHER" id="PTHR30386">
    <property type="entry name" value="MEMBRANE FUSION SUBUNIT OF EMRAB-TOLC MULTIDRUG EFFLUX PUMP"/>
    <property type="match status" value="1"/>
</dbReference>
<keyword evidence="8 10" id="KW-0472">Membrane</keyword>
<dbReference type="Pfam" id="PF25994">
    <property type="entry name" value="HH_AprE"/>
    <property type="match status" value="1"/>
</dbReference>
<evidence type="ECO:0000313" key="14">
    <source>
        <dbReference type="Proteomes" id="UP000528322"/>
    </source>
</evidence>
<evidence type="ECO:0000256" key="4">
    <source>
        <dbReference type="ARBA" id="ARBA00022475"/>
    </source>
</evidence>
<evidence type="ECO:0000256" key="6">
    <source>
        <dbReference type="ARBA" id="ARBA00022692"/>
    </source>
</evidence>
<dbReference type="PANTHER" id="PTHR30386:SF28">
    <property type="entry name" value="EXPORTED PROTEIN"/>
    <property type="match status" value="1"/>
</dbReference>
<keyword evidence="4" id="KW-1003">Cell membrane</keyword>
<dbReference type="GO" id="GO:0005886">
    <property type="term" value="C:plasma membrane"/>
    <property type="evidence" value="ECO:0007669"/>
    <property type="project" value="UniProtKB-SubCell"/>
</dbReference>
<protein>
    <submittedName>
        <fullName evidence="13">HlyD family type I secretion membrane fusion protein</fullName>
    </submittedName>
</protein>
<dbReference type="Proteomes" id="UP000528322">
    <property type="component" value="Unassembled WGS sequence"/>
</dbReference>
<dbReference type="Gene3D" id="2.40.30.170">
    <property type="match status" value="1"/>
</dbReference>
<comment type="caution">
    <text evidence="13">The sequence shown here is derived from an EMBL/GenBank/DDBJ whole genome shotgun (WGS) entry which is preliminary data.</text>
</comment>
<evidence type="ECO:0000256" key="2">
    <source>
        <dbReference type="ARBA" id="ARBA00009477"/>
    </source>
</evidence>
<dbReference type="InterPro" id="IPR010129">
    <property type="entry name" value="T1SS_HlyD"/>
</dbReference>
<evidence type="ECO:0000256" key="9">
    <source>
        <dbReference type="SAM" id="Coils"/>
    </source>
</evidence>
<organism evidence="13 14">
    <name type="scientific">Desulfurispira natronophila</name>
    <dbReference type="NCBI Taxonomy" id="682562"/>
    <lineage>
        <taxon>Bacteria</taxon>
        <taxon>Pseudomonadati</taxon>
        <taxon>Chrysiogenota</taxon>
        <taxon>Chrysiogenia</taxon>
        <taxon>Chrysiogenales</taxon>
        <taxon>Chrysiogenaceae</taxon>
        <taxon>Desulfurispira</taxon>
    </lineage>
</organism>
<comment type="subcellular location">
    <subcellularLocation>
        <location evidence="1">Cell inner membrane</location>
        <topology evidence="1">Single-pass membrane protein</topology>
    </subcellularLocation>
</comment>
<keyword evidence="14" id="KW-1185">Reference proteome</keyword>
<feature type="domain" description="AprE-like long alpha-helical hairpin" evidence="11">
    <location>
        <begin position="108"/>
        <end position="287"/>
    </location>
</feature>
<dbReference type="EMBL" id="JACHID010000011">
    <property type="protein sequence ID" value="MBB5022495.1"/>
    <property type="molecule type" value="Genomic_DNA"/>
</dbReference>
<dbReference type="InterPro" id="IPR058781">
    <property type="entry name" value="HH_AprE-like"/>
</dbReference>
<evidence type="ECO:0000256" key="3">
    <source>
        <dbReference type="ARBA" id="ARBA00022448"/>
    </source>
</evidence>
<sequence length="443" mass="49798">MPVKKNRIKDSQADHLAKSLLLEESGNRQIVRIIILTISLIVIGFIAWSAAITLEEKAIAPGELVPASPTVRVQHPDGGLLSALMVKSGDHVEKGQLLFSLQPLPNESHLRETKAKIAFLLLEQERLLALINNRQPQFAGIEASPALIQSQRQLYISNRQALELNKQTLRLQKAQAESEYKALVSQQRMIEQQVRLTKEELAIWQKLTAEGLTSKIEQLRHTERLVVAEGELQQVTERVHGAMERYHEIESQLQEVEARSVADSTRQLVRTREDLDRAKEELRRHEDSVRMLHVRAEKTGTVHNVIPKSTGEVIPSEQTVMEIIPHGSELIAEVQISPRDIGHVRPGQTAQLRFTAYDFGRYGGVDGTITRISPSTVIPDDGSEPYYQAEIELQKQYIGSRPGDHQVMAGMVVEAGITTGEKTIFDYLIRPIHTSLSHALRER</sequence>
<keyword evidence="6 10" id="KW-0812">Transmembrane</keyword>
<dbReference type="GO" id="GO:0015031">
    <property type="term" value="P:protein transport"/>
    <property type="evidence" value="ECO:0007669"/>
    <property type="project" value="InterPro"/>
</dbReference>
<keyword evidence="7 10" id="KW-1133">Transmembrane helix</keyword>
<evidence type="ECO:0000256" key="10">
    <source>
        <dbReference type="SAM" id="Phobius"/>
    </source>
</evidence>
<dbReference type="SUPFAM" id="SSF111369">
    <property type="entry name" value="HlyD-like secretion proteins"/>
    <property type="match status" value="1"/>
</dbReference>
<feature type="coiled-coil region" evidence="9">
    <location>
        <begin position="159"/>
        <end position="193"/>
    </location>
</feature>